<organism evidence="3 4">
    <name type="scientific">Ceratocystis lukuohia</name>
    <dbReference type="NCBI Taxonomy" id="2019550"/>
    <lineage>
        <taxon>Eukaryota</taxon>
        <taxon>Fungi</taxon>
        <taxon>Dikarya</taxon>
        <taxon>Ascomycota</taxon>
        <taxon>Pezizomycotina</taxon>
        <taxon>Sordariomycetes</taxon>
        <taxon>Hypocreomycetidae</taxon>
        <taxon>Microascales</taxon>
        <taxon>Ceratocystidaceae</taxon>
        <taxon>Ceratocystis</taxon>
    </lineage>
</organism>
<feature type="domain" description="GED" evidence="2">
    <location>
        <begin position="825"/>
        <end position="927"/>
    </location>
</feature>
<dbReference type="PROSITE" id="PS51388">
    <property type="entry name" value="GED"/>
    <property type="match status" value="1"/>
</dbReference>
<dbReference type="InterPro" id="IPR022812">
    <property type="entry name" value="Dynamin"/>
</dbReference>
<dbReference type="PANTHER" id="PTHR11566:SF131">
    <property type="entry name" value="GTPASE, PUTATIVE (AFU_ORTHOLOGUE AFUA_6G07630)-RELATED"/>
    <property type="match status" value="1"/>
</dbReference>
<accession>A0ABR4MRH4</accession>
<name>A0ABR4MRH4_9PEZI</name>
<feature type="region of interest" description="Disordered" evidence="1">
    <location>
        <begin position="920"/>
        <end position="944"/>
    </location>
</feature>
<reference evidence="3 4" key="1">
    <citation type="submission" date="2020-05" db="EMBL/GenBank/DDBJ databases">
        <title>Ceratocystis lukuohia genome.</title>
        <authorList>
            <person name="Harrington T.C."/>
            <person name="Kim K."/>
            <person name="Mayers C.G."/>
        </authorList>
    </citation>
    <scope>NUCLEOTIDE SEQUENCE [LARGE SCALE GENOMIC DNA]</scope>
    <source>
        <strain evidence="3 4">C4212</strain>
    </source>
</reference>
<dbReference type="GeneID" id="98114398"/>
<dbReference type="PRINTS" id="PR00195">
    <property type="entry name" value="DYNAMIN"/>
</dbReference>
<gene>
    <name evidence="3" type="ORF">HOO65_010152</name>
</gene>
<feature type="compositionally biased region" description="Polar residues" evidence="1">
    <location>
        <begin position="597"/>
        <end position="608"/>
    </location>
</feature>
<dbReference type="InterPro" id="IPR020850">
    <property type="entry name" value="GED_dom"/>
</dbReference>
<comment type="caution">
    <text evidence="3">The sequence shown here is derived from an EMBL/GenBank/DDBJ whole genome shotgun (WGS) entry which is preliminary data.</text>
</comment>
<feature type="region of interest" description="Disordered" evidence="1">
    <location>
        <begin position="550"/>
        <end position="610"/>
    </location>
</feature>
<evidence type="ECO:0000313" key="3">
    <source>
        <dbReference type="EMBL" id="KAL2890794.1"/>
    </source>
</evidence>
<evidence type="ECO:0000313" key="4">
    <source>
        <dbReference type="Proteomes" id="UP001610728"/>
    </source>
</evidence>
<keyword evidence="4" id="KW-1185">Reference proteome</keyword>
<dbReference type="InterPro" id="IPR027417">
    <property type="entry name" value="P-loop_NTPase"/>
</dbReference>
<dbReference type="RefSeq" id="XP_070861974.1">
    <property type="nucleotide sequence ID" value="XM_071005385.1"/>
</dbReference>
<dbReference type="SMART" id="SM00053">
    <property type="entry name" value="DYNc"/>
    <property type="match status" value="1"/>
</dbReference>
<evidence type="ECO:0000259" key="2">
    <source>
        <dbReference type="PROSITE" id="PS51388"/>
    </source>
</evidence>
<sequence>MRPDSRSGTQPTTKLKAEDKNIELSSLAWSSSMVVDKSSVEARGSRTVQAAHSKCASSATSKFPPSTDEVLDHDQEYSIEALWQLPPSFTRVSSLSDVVEIKTPVSQMASDAHDISDEDMFTHTSFANMGKRLKAYNDTLALLHELGIQHELELPELVLVGDQSTGKSSLMSGLAGMNLPKSGGVCTRCVIHIHSSRSANVSCRVSLRLKYRYQPPNGRIEPHHVSKENPFPPWVPQHEISKEFKTIDKLEEVEEVLRWAQIAILNPDKNHEQYIPGLGHTAMNMSLNQAAECTTAKFSPNVVALELKGTDTDENDMHLVKVVENLTAEYITHPGAIILWACPMNQDPVNSTTFKLIRRNNAQSRTLGVMTKADLISEDDPTSHQQWLSMLNGENNMRTGHGYFVTSRQSNKSLEEQNRWENRFFEGSSMRWPVIFTPFVERTGVGRLRKHLSEMLFKALTDSMPAIKNQVMSRYDSACREFQALPEAPRNIEMEINRSLFAFVANVKAGMNHPDFSSALQKLCEQFRGYLLAMKPRVILSDASDYPDVIDLGSEDESQSDRSPPQPPSRNLSGGKKRPQEPPFNTPSKKPRKDTGGITNFSNGSASRYQAPAINRGDDYRILRQQATNDNQTPLGPFSNVDPQMKQSIGQVRDIIKSFSRAGLPDVVSAEVYVFLFQQAVIPWERPMNTMLRQCAKLVSDIITKAAEDALSGLRKRVIFDRVSEIMSRFIQERTDQTQEWLRKTHKMHTLKPFTLETSDFQQLRSKETERLVHNRHFHRWKAFRSEPDLVYRPWGNMSAEERNRDLSMRQIQASKMGPDPFHKEIKVYAYIGAYYRLAASRFTDAICLAISSDLFPTITETLDTAYLEQELGLLTENGTRSQSPEVYERLMMEDMTTSVKREKLRQEVKKFEKALESIRQLRRDEADPRSPKADGEAGDKARI</sequence>
<proteinExistence type="predicted"/>
<dbReference type="Gene3D" id="1.20.120.1240">
    <property type="entry name" value="Dynamin, middle domain"/>
    <property type="match status" value="1"/>
</dbReference>
<dbReference type="Proteomes" id="UP001610728">
    <property type="component" value="Unassembled WGS sequence"/>
</dbReference>
<dbReference type="PANTHER" id="PTHR11566">
    <property type="entry name" value="DYNAMIN"/>
    <property type="match status" value="1"/>
</dbReference>
<dbReference type="InterPro" id="IPR045063">
    <property type="entry name" value="Dynamin_N"/>
</dbReference>
<evidence type="ECO:0000256" key="1">
    <source>
        <dbReference type="SAM" id="MobiDB-lite"/>
    </source>
</evidence>
<dbReference type="Gene3D" id="3.40.50.300">
    <property type="entry name" value="P-loop containing nucleotide triphosphate hydrolases"/>
    <property type="match status" value="1"/>
</dbReference>
<dbReference type="EMBL" id="JABSNW010000001">
    <property type="protein sequence ID" value="KAL2890794.1"/>
    <property type="molecule type" value="Genomic_DNA"/>
</dbReference>
<dbReference type="InterPro" id="IPR001401">
    <property type="entry name" value="Dynamin_GTPase"/>
</dbReference>
<dbReference type="Pfam" id="PF00350">
    <property type="entry name" value="Dynamin_N"/>
    <property type="match status" value="1"/>
</dbReference>
<dbReference type="SUPFAM" id="SSF52540">
    <property type="entry name" value="P-loop containing nucleoside triphosphate hydrolases"/>
    <property type="match status" value="1"/>
</dbReference>
<protein>
    <submittedName>
        <fullName evidence="3">Dynamin family protein</fullName>
    </submittedName>
</protein>